<dbReference type="EMBL" id="LAZR01059431">
    <property type="protein sequence ID" value="KKK67801.1"/>
    <property type="molecule type" value="Genomic_DNA"/>
</dbReference>
<feature type="non-terminal residue" evidence="1">
    <location>
        <position position="1"/>
    </location>
</feature>
<sequence>LTSVFVSYTIYTEDDEMNTMTNDTSKSARVALKAENRMLKTLVQEGRATVAQEARLTQVRNELMASPEMAR</sequence>
<organism evidence="1">
    <name type="scientific">marine sediment metagenome</name>
    <dbReference type="NCBI Taxonomy" id="412755"/>
    <lineage>
        <taxon>unclassified sequences</taxon>
        <taxon>metagenomes</taxon>
        <taxon>ecological metagenomes</taxon>
    </lineage>
</organism>
<protein>
    <submittedName>
        <fullName evidence="1">Uncharacterized protein</fullName>
    </submittedName>
</protein>
<accession>A0A0F9A6L1</accession>
<proteinExistence type="predicted"/>
<name>A0A0F9A6L1_9ZZZZ</name>
<comment type="caution">
    <text evidence="1">The sequence shown here is derived from an EMBL/GenBank/DDBJ whole genome shotgun (WGS) entry which is preliminary data.</text>
</comment>
<reference evidence="1" key="1">
    <citation type="journal article" date="2015" name="Nature">
        <title>Complex archaea that bridge the gap between prokaryotes and eukaryotes.</title>
        <authorList>
            <person name="Spang A."/>
            <person name="Saw J.H."/>
            <person name="Jorgensen S.L."/>
            <person name="Zaremba-Niedzwiedzka K."/>
            <person name="Martijn J."/>
            <person name="Lind A.E."/>
            <person name="van Eijk R."/>
            <person name="Schleper C."/>
            <person name="Guy L."/>
            <person name="Ettema T.J."/>
        </authorList>
    </citation>
    <scope>NUCLEOTIDE SEQUENCE</scope>
</reference>
<dbReference type="AlphaFoldDB" id="A0A0F9A6L1"/>
<evidence type="ECO:0000313" key="1">
    <source>
        <dbReference type="EMBL" id="KKK67801.1"/>
    </source>
</evidence>
<gene>
    <name evidence="1" type="ORF">LCGC14_2950410</name>
</gene>